<organism evidence="2 3">
    <name type="scientific">Hipposideros armiger</name>
    <name type="common">Great Himalayan leaf-nosed bat</name>
    <dbReference type="NCBI Taxonomy" id="186990"/>
    <lineage>
        <taxon>Eukaryota</taxon>
        <taxon>Metazoa</taxon>
        <taxon>Chordata</taxon>
        <taxon>Craniata</taxon>
        <taxon>Vertebrata</taxon>
        <taxon>Euteleostomi</taxon>
        <taxon>Mammalia</taxon>
        <taxon>Eutheria</taxon>
        <taxon>Laurasiatheria</taxon>
        <taxon>Chiroptera</taxon>
        <taxon>Yinpterochiroptera</taxon>
        <taxon>Rhinolophoidea</taxon>
        <taxon>Hipposideridae</taxon>
        <taxon>Hipposideros</taxon>
    </lineage>
</organism>
<accession>A0A8B7QRY1</accession>
<gene>
    <name evidence="3" type="primary">LOC109379330</name>
</gene>
<dbReference type="KEGG" id="hai:109379330"/>
<protein>
    <submittedName>
        <fullName evidence="3">Basic salivary proline-rich protein 1-like</fullName>
    </submittedName>
</protein>
<keyword evidence="2" id="KW-1185">Reference proteome</keyword>
<dbReference type="GeneID" id="109379330"/>
<feature type="compositionally biased region" description="Low complexity" evidence="1">
    <location>
        <begin position="1"/>
        <end position="31"/>
    </location>
</feature>
<dbReference type="AlphaFoldDB" id="A0A8B7QRY1"/>
<evidence type="ECO:0000313" key="2">
    <source>
        <dbReference type="Proteomes" id="UP000694851"/>
    </source>
</evidence>
<sequence>MLGSGPAPGRRTGAGATGARSRSPFRRLGSPPRTPPSPSPAASRRPGLCPDSAFPPSLPQETKGGFSRVIARPPRGRLSGPQRGRPPHKGTPRAGSPCRRARPRPARELSPTCSAHGARSCRCPEEVWTDPTTHTRAGAWSPHPDRCGTHDLCHLYTQACARTHLTDRRTTHSHRSLVEISNCNTRILSLEGAGLLKNTYNALRPGKHTIKPPTRQGTRG</sequence>
<feature type="region of interest" description="Disordered" evidence="1">
    <location>
        <begin position="1"/>
        <end position="118"/>
    </location>
</feature>
<evidence type="ECO:0000256" key="1">
    <source>
        <dbReference type="SAM" id="MobiDB-lite"/>
    </source>
</evidence>
<evidence type="ECO:0000313" key="3">
    <source>
        <dbReference type="RefSeq" id="XP_019491406.1"/>
    </source>
</evidence>
<reference evidence="3" key="1">
    <citation type="submission" date="2025-08" db="UniProtKB">
        <authorList>
            <consortium name="RefSeq"/>
        </authorList>
    </citation>
    <scope>IDENTIFICATION</scope>
    <source>
        <tissue evidence="3">Muscle</tissue>
    </source>
</reference>
<dbReference type="Proteomes" id="UP000694851">
    <property type="component" value="Unplaced"/>
</dbReference>
<dbReference type="RefSeq" id="XP_019491406.1">
    <property type="nucleotide sequence ID" value="XM_019635861.1"/>
</dbReference>
<name>A0A8B7QRY1_HIPAR</name>
<proteinExistence type="predicted"/>